<dbReference type="PANTHER" id="PTHR43611">
    <property type="entry name" value="ALPHA-D-GLUCOSE 1-PHOSPHATE PHOSPHATASE"/>
    <property type="match status" value="1"/>
</dbReference>
<proteinExistence type="predicted"/>
<dbReference type="NCBIfam" id="TIGR01509">
    <property type="entry name" value="HAD-SF-IA-v3"/>
    <property type="match status" value="1"/>
</dbReference>
<dbReference type="SUPFAM" id="SSF56784">
    <property type="entry name" value="HAD-like"/>
    <property type="match status" value="1"/>
</dbReference>
<evidence type="ECO:0008006" key="3">
    <source>
        <dbReference type="Google" id="ProtNLM"/>
    </source>
</evidence>
<evidence type="ECO:0000313" key="1">
    <source>
        <dbReference type="EMBL" id="OGM10491.1"/>
    </source>
</evidence>
<dbReference type="InterPro" id="IPR023214">
    <property type="entry name" value="HAD_sf"/>
</dbReference>
<organism evidence="1 2">
    <name type="scientific">Candidatus Woesebacteria bacterium RBG_13_34_9</name>
    <dbReference type="NCBI Taxonomy" id="1802477"/>
    <lineage>
        <taxon>Bacteria</taxon>
        <taxon>Candidatus Woeseibacteriota</taxon>
    </lineage>
</organism>
<protein>
    <recommendedName>
        <fullName evidence="3">Haloacid dehalogenase</fullName>
    </recommendedName>
</protein>
<feature type="non-terminal residue" evidence="1">
    <location>
        <position position="171"/>
    </location>
</feature>
<dbReference type="EMBL" id="MGFP01000008">
    <property type="protein sequence ID" value="OGM10491.1"/>
    <property type="molecule type" value="Genomic_DNA"/>
</dbReference>
<dbReference type="PRINTS" id="PR00413">
    <property type="entry name" value="HADHALOGNASE"/>
</dbReference>
<dbReference type="SFLD" id="SFLDS00003">
    <property type="entry name" value="Haloacid_Dehalogenase"/>
    <property type="match status" value="1"/>
</dbReference>
<comment type="caution">
    <text evidence="1">The sequence shown here is derived from an EMBL/GenBank/DDBJ whole genome shotgun (WGS) entry which is preliminary data.</text>
</comment>
<reference evidence="1 2" key="1">
    <citation type="journal article" date="2016" name="Nat. Commun.">
        <title>Thousands of microbial genomes shed light on interconnected biogeochemical processes in an aquifer system.</title>
        <authorList>
            <person name="Anantharaman K."/>
            <person name="Brown C.T."/>
            <person name="Hug L.A."/>
            <person name="Sharon I."/>
            <person name="Castelle C.J."/>
            <person name="Probst A.J."/>
            <person name="Thomas B.C."/>
            <person name="Singh A."/>
            <person name="Wilkins M.J."/>
            <person name="Karaoz U."/>
            <person name="Brodie E.L."/>
            <person name="Williams K.H."/>
            <person name="Hubbard S.S."/>
            <person name="Banfield J.F."/>
        </authorList>
    </citation>
    <scope>NUCLEOTIDE SEQUENCE [LARGE SCALE GENOMIC DNA]</scope>
</reference>
<sequence>MFKAVIFDIGGVLQIQDVNGPLAKDVSKTFDIPINIFESFRQEYEQKLLKGEWSEERYWQKFIKETNSSRPIPNESILLRQYKKNFSIDKKVLQIIKKIGKEKIKLACLTDTQKPHTEFNKKMGLYESFEVCVFSHDTGMCKPNPKIYQLCLKKLGTLPEETIYIDDRESN</sequence>
<dbReference type="Pfam" id="PF00702">
    <property type="entry name" value="Hydrolase"/>
    <property type="match status" value="1"/>
</dbReference>
<evidence type="ECO:0000313" key="2">
    <source>
        <dbReference type="Proteomes" id="UP000179219"/>
    </source>
</evidence>
<gene>
    <name evidence="1" type="ORF">A2159_03190</name>
</gene>
<dbReference type="Proteomes" id="UP000179219">
    <property type="component" value="Unassembled WGS sequence"/>
</dbReference>
<dbReference type="InterPro" id="IPR006439">
    <property type="entry name" value="HAD-SF_hydro_IA"/>
</dbReference>
<dbReference type="PANTHER" id="PTHR43611:SF3">
    <property type="entry name" value="FLAVIN MONONUCLEOTIDE HYDROLASE 1, CHLOROPLATIC"/>
    <property type="match status" value="1"/>
</dbReference>
<accession>A0A1F7X688</accession>
<name>A0A1F7X688_9BACT</name>
<dbReference type="InterPro" id="IPR036412">
    <property type="entry name" value="HAD-like_sf"/>
</dbReference>
<dbReference type="AlphaFoldDB" id="A0A1F7X688"/>
<dbReference type="Gene3D" id="3.40.50.1000">
    <property type="entry name" value="HAD superfamily/HAD-like"/>
    <property type="match status" value="1"/>
</dbReference>
<dbReference type="SFLD" id="SFLDG01129">
    <property type="entry name" value="C1.5:_HAD__Beta-PGM__Phosphata"/>
    <property type="match status" value="1"/>
</dbReference>